<comment type="caution">
    <text evidence="4">The sequence shown here is derived from an EMBL/GenBank/DDBJ whole genome shotgun (WGS) entry which is preliminary data.</text>
</comment>
<accession>A0A2T3HIY9</accession>
<evidence type="ECO:0000313" key="4">
    <source>
        <dbReference type="EMBL" id="PST82400.1"/>
    </source>
</evidence>
<keyword evidence="1 3" id="KW-0732">Signal</keyword>
<dbReference type="InterPro" id="IPR029058">
    <property type="entry name" value="AB_hydrolase_fold"/>
</dbReference>
<feature type="chain" id="PRO_5015432217" evidence="3">
    <location>
        <begin position="20"/>
        <end position="381"/>
    </location>
</feature>
<gene>
    <name evidence="4" type="ORF">C7T94_16630</name>
</gene>
<protein>
    <submittedName>
        <fullName evidence="4">Alpha/beta hydrolase</fullName>
    </submittedName>
</protein>
<reference evidence="4 5" key="1">
    <citation type="submission" date="2018-03" db="EMBL/GenBank/DDBJ databases">
        <authorList>
            <person name="Keele B.F."/>
        </authorList>
    </citation>
    <scope>NUCLEOTIDE SEQUENCE [LARGE SCALE GENOMIC DNA]</scope>
    <source>
        <strain evidence="4 5">YL28-9</strain>
    </source>
</reference>
<evidence type="ECO:0000313" key="5">
    <source>
        <dbReference type="Proteomes" id="UP000240912"/>
    </source>
</evidence>
<dbReference type="InterPro" id="IPR050955">
    <property type="entry name" value="Plant_Biomass_Hydrol_Est"/>
</dbReference>
<dbReference type="GO" id="GO:0016787">
    <property type="term" value="F:hydrolase activity"/>
    <property type="evidence" value="ECO:0007669"/>
    <property type="project" value="UniProtKB-KW"/>
</dbReference>
<dbReference type="Proteomes" id="UP000240912">
    <property type="component" value="Unassembled WGS sequence"/>
</dbReference>
<name>A0A2T3HIY9_9SPHI</name>
<evidence type="ECO:0000256" key="3">
    <source>
        <dbReference type="SAM" id="SignalP"/>
    </source>
</evidence>
<dbReference type="EMBL" id="PYLS01000006">
    <property type="protein sequence ID" value="PST82400.1"/>
    <property type="molecule type" value="Genomic_DNA"/>
</dbReference>
<evidence type="ECO:0000256" key="1">
    <source>
        <dbReference type="ARBA" id="ARBA00022729"/>
    </source>
</evidence>
<dbReference type="RefSeq" id="WP_107216685.1">
    <property type="nucleotide sequence ID" value="NZ_KZ686270.1"/>
</dbReference>
<dbReference type="PANTHER" id="PTHR43037">
    <property type="entry name" value="UNNAMED PRODUCT-RELATED"/>
    <property type="match status" value="1"/>
</dbReference>
<dbReference type="Gene3D" id="3.40.50.1820">
    <property type="entry name" value="alpha/beta hydrolase"/>
    <property type="match status" value="1"/>
</dbReference>
<keyword evidence="2 4" id="KW-0378">Hydrolase</keyword>
<dbReference type="AlphaFoldDB" id="A0A2T3HIY9"/>
<evidence type="ECO:0000256" key="2">
    <source>
        <dbReference type="ARBA" id="ARBA00022801"/>
    </source>
</evidence>
<organism evidence="4 5">
    <name type="scientific">Pedobacter yulinensis</name>
    <dbReference type="NCBI Taxonomy" id="2126353"/>
    <lineage>
        <taxon>Bacteria</taxon>
        <taxon>Pseudomonadati</taxon>
        <taxon>Bacteroidota</taxon>
        <taxon>Sphingobacteriia</taxon>
        <taxon>Sphingobacteriales</taxon>
        <taxon>Sphingobacteriaceae</taxon>
        <taxon>Pedobacter</taxon>
    </lineage>
</organism>
<dbReference type="OrthoDB" id="9764953at2"/>
<sequence length="381" mass="42072">MNKFIVLIALLAGPLVMHAQIKKATALRMAQSEVERAQAAYRSEAAAAWQSKTIRQGDKAMKFETKVFGQAQPGQRSLYISLHGGGGTTPEANDKQWQNQQRLYTPGEGLYFVPRAPTNTWNLWHEDHIDDMIDQVIKSAVILEGVDPNRVYLLGYSAGGDGLYQLAPRMADRFAAASMMAGHPGDASALPLRNLPFAIFMGAEDAAYDRNKHAAAWGKTLDSLQSADPQAYLHKVEIYQGLGHWMNRKDTVALAWMAGFKRTALPSKVIWVQDDRRHQQFYWLGATAAAKTGDKAVVSLDRKGNAIELDENTFATLHIYLNDDMLDLDKLITLRSNGKTLFRGKLKRSANLIKSSAERRLDASQVYSAGLQVAGGSAKPL</sequence>
<dbReference type="PANTHER" id="PTHR43037:SF5">
    <property type="entry name" value="FERULOYL ESTERASE"/>
    <property type="match status" value="1"/>
</dbReference>
<keyword evidence="5" id="KW-1185">Reference proteome</keyword>
<dbReference type="SUPFAM" id="SSF53474">
    <property type="entry name" value="alpha/beta-Hydrolases"/>
    <property type="match status" value="1"/>
</dbReference>
<proteinExistence type="predicted"/>
<feature type="signal peptide" evidence="3">
    <location>
        <begin position="1"/>
        <end position="19"/>
    </location>
</feature>